<dbReference type="Pfam" id="PF01761">
    <property type="entry name" value="DHQ_synthase"/>
    <property type="match status" value="1"/>
</dbReference>
<evidence type="ECO:0000256" key="1">
    <source>
        <dbReference type="ARBA" id="ARBA00022605"/>
    </source>
</evidence>
<evidence type="ECO:0000313" key="6">
    <source>
        <dbReference type="EMBL" id="SVC66209.1"/>
    </source>
</evidence>
<protein>
    <recommendedName>
        <fullName evidence="5">3-dehydroquinate synthase N-terminal domain-containing protein</fullName>
    </recommendedName>
</protein>
<evidence type="ECO:0000256" key="3">
    <source>
        <dbReference type="ARBA" id="ARBA00023141"/>
    </source>
</evidence>
<evidence type="ECO:0000259" key="5">
    <source>
        <dbReference type="Pfam" id="PF01761"/>
    </source>
</evidence>
<organism evidence="6">
    <name type="scientific">marine metagenome</name>
    <dbReference type="NCBI Taxonomy" id="408172"/>
    <lineage>
        <taxon>unclassified sequences</taxon>
        <taxon>metagenomes</taxon>
        <taxon>ecological metagenomes</taxon>
    </lineage>
</organism>
<keyword evidence="2" id="KW-0520">NAD</keyword>
<sequence length="146" mass="16043">VNKRKILVPLGDKSYEVTLEAGILNNVSEELLKIGITKNRKILVISNEEISNLYGEKFLNNLKDNKFQAKMFLIKAGESYKNLKTLSQIYDVAFEFGLDRNSIIIALGGGIVGDVSGFAAATWLRGIEYIQIPTTLLSMVDSSVGG</sequence>
<reference evidence="6" key="1">
    <citation type="submission" date="2018-05" db="EMBL/GenBank/DDBJ databases">
        <authorList>
            <person name="Lanie J.A."/>
            <person name="Ng W.-L."/>
            <person name="Kazmierczak K.M."/>
            <person name="Andrzejewski T.M."/>
            <person name="Davidsen T.M."/>
            <person name="Wayne K.J."/>
            <person name="Tettelin H."/>
            <person name="Glass J.I."/>
            <person name="Rusch D."/>
            <person name="Podicherti R."/>
            <person name="Tsui H.-C.T."/>
            <person name="Winkler M.E."/>
        </authorList>
    </citation>
    <scope>NUCLEOTIDE SEQUENCE</scope>
</reference>
<keyword evidence="3" id="KW-0057">Aromatic amino acid biosynthesis</keyword>
<evidence type="ECO:0000256" key="2">
    <source>
        <dbReference type="ARBA" id="ARBA00023027"/>
    </source>
</evidence>
<dbReference type="Gene3D" id="3.40.50.1970">
    <property type="match status" value="1"/>
</dbReference>
<gene>
    <name evidence="6" type="ORF">METZ01_LOCUS319063</name>
</gene>
<dbReference type="PANTHER" id="PTHR43622:SF7">
    <property type="entry name" value="3-DEHYDROQUINATE SYNTHASE, CHLOROPLASTIC"/>
    <property type="match status" value="1"/>
</dbReference>
<dbReference type="EMBL" id="UINC01103663">
    <property type="protein sequence ID" value="SVC66209.1"/>
    <property type="molecule type" value="Genomic_DNA"/>
</dbReference>
<keyword evidence="4" id="KW-0456">Lyase</keyword>
<dbReference type="AlphaFoldDB" id="A0A382NYL8"/>
<dbReference type="InterPro" id="IPR050071">
    <property type="entry name" value="Dehydroquinate_synthase"/>
</dbReference>
<dbReference type="GO" id="GO:0009073">
    <property type="term" value="P:aromatic amino acid family biosynthetic process"/>
    <property type="evidence" value="ECO:0007669"/>
    <property type="project" value="UniProtKB-KW"/>
</dbReference>
<feature type="non-terminal residue" evidence="6">
    <location>
        <position position="146"/>
    </location>
</feature>
<dbReference type="InterPro" id="IPR030960">
    <property type="entry name" value="DHQS/DOIS_N"/>
</dbReference>
<feature type="domain" description="3-dehydroquinate synthase N-terminal" evidence="5">
    <location>
        <begin position="72"/>
        <end position="146"/>
    </location>
</feature>
<name>A0A382NYL8_9ZZZZ</name>
<dbReference type="SUPFAM" id="SSF56796">
    <property type="entry name" value="Dehydroquinate synthase-like"/>
    <property type="match status" value="1"/>
</dbReference>
<dbReference type="GO" id="GO:0008652">
    <property type="term" value="P:amino acid biosynthetic process"/>
    <property type="evidence" value="ECO:0007669"/>
    <property type="project" value="UniProtKB-KW"/>
</dbReference>
<accession>A0A382NYL8</accession>
<evidence type="ECO:0000256" key="4">
    <source>
        <dbReference type="ARBA" id="ARBA00023239"/>
    </source>
</evidence>
<keyword evidence="1" id="KW-0028">Amino-acid biosynthesis</keyword>
<feature type="non-terminal residue" evidence="6">
    <location>
        <position position="1"/>
    </location>
</feature>
<dbReference type="PANTHER" id="PTHR43622">
    <property type="entry name" value="3-DEHYDROQUINATE SYNTHASE"/>
    <property type="match status" value="1"/>
</dbReference>
<dbReference type="GO" id="GO:0003856">
    <property type="term" value="F:3-dehydroquinate synthase activity"/>
    <property type="evidence" value="ECO:0007669"/>
    <property type="project" value="TreeGrafter"/>
</dbReference>
<proteinExistence type="predicted"/>